<keyword evidence="2" id="KW-1185">Reference proteome</keyword>
<protein>
    <submittedName>
        <fullName evidence="1">Uncharacterized protein</fullName>
    </submittedName>
</protein>
<proteinExistence type="predicted"/>
<organism evidence="1 2">
    <name type="scientific">Dicentrarchus labrax</name>
    <name type="common">European seabass</name>
    <name type="synonym">Morone labrax</name>
    <dbReference type="NCBI Taxonomy" id="13489"/>
    <lineage>
        <taxon>Eukaryota</taxon>
        <taxon>Metazoa</taxon>
        <taxon>Chordata</taxon>
        <taxon>Craniata</taxon>
        <taxon>Vertebrata</taxon>
        <taxon>Euteleostomi</taxon>
        <taxon>Actinopterygii</taxon>
        <taxon>Neopterygii</taxon>
        <taxon>Teleostei</taxon>
        <taxon>Neoteleostei</taxon>
        <taxon>Acanthomorphata</taxon>
        <taxon>Eupercaria</taxon>
        <taxon>Moronidae</taxon>
        <taxon>Dicentrarchus</taxon>
    </lineage>
</organism>
<reference evidence="1" key="1">
    <citation type="submission" date="2025-08" db="UniProtKB">
        <authorList>
            <consortium name="Ensembl"/>
        </authorList>
    </citation>
    <scope>IDENTIFICATION</scope>
</reference>
<name>A0A8C4GKU3_DICLA</name>
<evidence type="ECO:0000313" key="1">
    <source>
        <dbReference type="Ensembl" id="ENSDLAP00005016138.1"/>
    </source>
</evidence>
<sequence>NTFIYSESLKAVNRHILSLHLCGDSSCVWVDVKLRDAVVHEVGDACVLSCIFICGTYHHNGRSHRLVLIDVDGVMRALEHGPVCVGICDVNKHLSGVKACAITCSDSEGILAF</sequence>
<evidence type="ECO:0000313" key="2">
    <source>
        <dbReference type="Proteomes" id="UP000694389"/>
    </source>
</evidence>
<dbReference type="GeneTree" id="ENSGT01000000220385"/>
<dbReference type="Ensembl" id="ENSDLAT00005017477.2">
    <property type="protein sequence ID" value="ENSDLAP00005016138.1"/>
    <property type="gene ID" value="ENSDLAG00005007889.2"/>
</dbReference>
<dbReference type="Proteomes" id="UP000694389">
    <property type="component" value="Unassembled WGS sequence"/>
</dbReference>
<accession>A0A8C4GKU3</accession>
<dbReference type="AlphaFoldDB" id="A0A8C4GKU3"/>
<reference evidence="1" key="2">
    <citation type="submission" date="2025-09" db="UniProtKB">
        <authorList>
            <consortium name="Ensembl"/>
        </authorList>
    </citation>
    <scope>IDENTIFICATION</scope>
</reference>